<name>A0A928DPT3_9BACT</name>
<evidence type="ECO:0000313" key="3">
    <source>
        <dbReference type="Proteomes" id="UP000725649"/>
    </source>
</evidence>
<protein>
    <recommendedName>
        <fullName evidence="4">Transmembrane protein</fullName>
    </recommendedName>
</protein>
<dbReference type="Proteomes" id="UP000725649">
    <property type="component" value="Unassembled WGS sequence"/>
</dbReference>
<feature type="transmembrane region" description="Helical" evidence="1">
    <location>
        <begin position="142"/>
        <end position="160"/>
    </location>
</feature>
<keyword evidence="1" id="KW-1133">Transmembrane helix</keyword>
<proteinExistence type="predicted"/>
<evidence type="ECO:0000256" key="1">
    <source>
        <dbReference type="SAM" id="Phobius"/>
    </source>
</evidence>
<gene>
    <name evidence="2" type="ORF">E7027_06475</name>
</gene>
<accession>A0A928DPT3</accession>
<feature type="transmembrane region" description="Helical" evidence="1">
    <location>
        <begin position="91"/>
        <end position="111"/>
    </location>
</feature>
<organism evidence="2 3">
    <name type="scientific">Candidatus Avelusimicrobium gallicola</name>
    <dbReference type="NCBI Taxonomy" id="2562704"/>
    <lineage>
        <taxon>Bacteria</taxon>
        <taxon>Pseudomonadati</taxon>
        <taxon>Elusimicrobiota</taxon>
        <taxon>Elusimicrobia</taxon>
        <taxon>Elusimicrobiales</taxon>
        <taxon>Elusimicrobiaceae</taxon>
        <taxon>Candidatus Avelusimicrobium</taxon>
    </lineage>
</organism>
<feature type="transmembrane region" description="Helical" evidence="1">
    <location>
        <begin position="6"/>
        <end position="28"/>
    </location>
</feature>
<evidence type="ECO:0008006" key="4">
    <source>
        <dbReference type="Google" id="ProtNLM"/>
    </source>
</evidence>
<sequence>MNNISATTSLWVGLWLAIATVYFIYHYFKKPKKSRPKMDKLLNHSKQDSTHEQGPDGFPIPPSGMYLHDKYAQPSVNAEQNPSHVVTINKFLLYATSLFCAGYVVAFFACLTPSQNTVLFLIGVGLFLIHACFPANWVRKNFPITLGISFFLVLVCFTLGTEIYDIEFERRTKLISVFTQLYMVSFAALRLKYKISSAK</sequence>
<keyword evidence="1" id="KW-0812">Transmembrane</keyword>
<reference evidence="2" key="1">
    <citation type="submission" date="2019-04" db="EMBL/GenBank/DDBJ databases">
        <title>Evolution of Biomass-Degrading Anaerobic Consortia Revealed by Metagenomics.</title>
        <authorList>
            <person name="Peng X."/>
        </authorList>
    </citation>
    <scope>NUCLEOTIDE SEQUENCE</scope>
    <source>
        <strain evidence="2">SIG66</strain>
    </source>
</reference>
<comment type="caution">
    <text evidence="2">The sequence shown here is derived from an EMBL/GenBank/DDBJ whole genome shotgun (WGS) entry which is preliminary data.</text>
</comment>
<dbReference type="EMBL" id="SUVG01000007">
    <property type="protein sequence ID" value="MBE6421748.1"/>
    <property type="molecule type" value="Genomic_DNA"/>
</dbReference>
<evidence type="ECO:0000313" key="2">
    <source>
        <dbReference type="EMBL" id="MBE6421748.1"/>
    </source>
</evidence>
<feature type="transmembrane region" description="Helical" evidence="1">
    <location>
        <begin position="172"/>
        <end position="191"/>
    </location>
</feature>
<keyword evidence="1" id="KW-0472">Membrane</keyword>
<dbReference type="AlphaFoldDB" id="A0A928DPT3"/>
<feature type="transmembrane region" description="Helical" evidence="1">
    <location>
        <begin position="117"/>
        <end position="135"/>
    </location>
</feature>